<organism evidence="1 2">
    <name type="scientific">Xylaria curta</name>
    <dbReference type="NCBI Taxonomy" id="42375"/>
    <lineage>
        <taxon>Eukaryota</taxon>
        <taxon>Fungi</taxon>
        <taxon>Dikarya</taxon>
        <taxon>Ascomycota</taxon>
        <taxon>Pezizomycotina</taxon>
        <taxon>Sordariomycetes</taxon>
        <taxon>Xylariomycetidae</taxon>
        <taxon>Xylariales</taxon>
        <taxon>Xylariaceae</taxon>
        <taxon>Xylaria</taxon>
    </lineage>
</organism>
<protein>
    <submittedName>
        <fullName evidence="1">Uncharacterized protein</fullName>
    </submittedName>
</protein>
<dbReference type="EMBL" id="JAPDGR010000407">
    <property type="protein sequence ID" value="KAJ2990541.1"/>
    <property type="molecule type" value="Genomic_DNA"/>
</dbReference>
<gene>
    <name evidence="1" type="ORF">NUW58_g2897</name>
</gene>
<evidence type="ECO:0000313" key="2">
    <source>
        <dbReference type="Proteomes" id="UP001143856"/>
    </source>
</evidence>
<keyword evidence="2" id="KW-1185">Reference proteome</keyword>
<proteinExistence type="predicted"/>
<evidence type="ECO:0000313" key="1">
    <source>
        <dbReference type="EMBL" id="KAJ2990541.1"/>
    </source>
</evidence>
<sequence>MEKKYLAVTYEDIDNACDKSSLINNPSFLRHDATSQFVHKDRIKATLKKKRKILPRDANIDELVEYVRDKAQKIFLTLVLSNTLKNICILSHYEFTDEDLPVTQDSERCIRSRGVKVKAFEDWKSFDKDSFIERQWVFLAPILEEKKSGHYRYSQSQSLESLRELLVLLPKPRYPQSTKMADAGGPCLVAVKRLATDSADEEMLDKLYQREVKTLETMRDLDSPHLIRAYAAFKKKKRGGQYDRAFVFPWASGGNLSSLWAKEHQATNRKIVYRWALSQILGLAHGIKQLHDTKTRHGDIKPENILVFPDDQGGYGTLVIADVGLAKYHAFYTRQRSGPTTTIHGSPMYEPPETHEVKHKLSRKYDVWSFGCVLFQFLIWLIKGPGGIKGFLNEFKTDRASFWEAKSKSVTVRPAIEIWAKYLPQSIQGEKVPSEFRIALAKLLRLVRKRLLIVNVDSIQGSQKPRANSCEMLQKIQKICDRGLAHLPPLDPQSQSNSLPRDKGSDIAAQDITVPLSKNQTDYSREHASLEIHGKMLQTMKSHVASSLVFFELFQNCWKHTPRQYATGVLSRAGVVYKKDLQLFRTKSILSASPGGPPLLSIYSDTGSTVDTSSYAQIGLPWLPKAASSQEFHILREWIRLCDETHACFRAQDDGTRVSRLPTRVLDVGQADDPLLRLAQPSTGIRDKYVALSHCWGKINRDSDSRLENGNIKEFMKAISFNKLPKMFRDAIEVTRALSIRYLWIDSLCIIQDSDHDWEVESRKMEDVYSLAYVTIAASSAESSLKGFIHDRPTRACAKVATTDALLYIAEAIDDFQTDVEDGVLNTRAWVLQERALSRRTIHFTSAQIYWECGKGVHCETLAQLRNPVSQFLGDHDFPNLGLQYFKDERIELIQYLYMRYSELKLSNATDRPAAISGLQKRLGCTFKSEADCGIIWKYFERTIFWKARIEHGLSRIQYKSSQVSPPSWSWMAYSGAISYLEIPFGKVDWTGDLWNPPSTQKPGPYYEMALLASARKIVIRRSKLFASVTLDMDIRADFGGGQWRCVTVGKDKTTDALGDTVYYVLLIRPMLAGKSRDIYERVGVGTLHGGGFSTEVEQVWLL</sequence>
<reference evidence="1" key="1">
    <citation type="submission" date="2022-10" db="EMBL/GenBank/DDBJ databases">
        <title>Genome Sequence of Xylaria curta.</title>
        <authorList>
            <person name="Buettner E."/>
        </authorList>
    </citation>
    <scope>NUCLEOTIDE SEQUENCE</scope>
    <source>
        <strain evidence="1">Babe10</strain>
    </source>
</reference>
<dbReference type="Proteomes" id="UP001143856">
    <property type="component" value="Unassembled WGS sequence"/>
</dbReference>
<accession>A0ACC1PDZ2</accession>
<comment type="caution">
    <text evidence="1">The sequence shown here is derived from an EMBL/GenBank/DDBJ whole genome shotgun (WGS) entry which is preliminary data.</text>
</comment>
<name>A0ACC1PDZ2_9PEZI</name>